<dbReference type="InterPro" id="IPR000115">
    <property type="entry name" value="PRibGlycinamide_synth"/>
</dbReference>
<keyword evidence="3 4" id="KW-0067">ATP-binding</keyword>
<sequence length="103" mass="11305">MRPNWKAQKRFTKDFLARHKILRRNTQNFTEVEPALAYLREKGAPIVIKADGLAAGKGVIVAMTLEEAEAAVHDMLAGQTLLATRVIASLSKSSSMAKKRALS</sequence>
<dbReference type="PANTHER" id="PTHR43472">
    <property type="entry name" value="PHOSPHORIBOSYLAMINE--GLYCINE LIGASE"/>
    <property type="match status" value="1"/>
</dbReference>
<accession>A0A376L3G9</accession>
<name>A0A376L3G9_ECOLX</name>
<dbReference type="PANTHER" id="PTHR43472:SF1">
    <property type="entry name" value="PHOSPHORIBOSYLAMINE--GLYCINE LIGASE, CHLOROPLASTIC"/>
    <property type="match status" value="1"/>
</dbReference>
<dbReference type="PROSITE" id="PS50975">
    <property type="entry name" value="ATP_GRASP"/>
    <property type="match status" value="1"/>
</dbReference>
<dbReference type="SMART" id="SM01209">
    <property type="entry name" value="GARS_A"/>
    <property type="match status" value="1"/>
</dbReference>
<dbReference type="Proteomes" id="UP000255460">
    <property type="component" value="Unassembled WGS sequence"/>
</dbReference>
<evidence type="ECO:0000256" key="3">
    <source>
        <dbReference type="ARBA" id="ARBA00022840"/>
    </source>
</evidence>
<dbReference type="GO" id="GO:0004637">
    <property type="term" value="F:phosphoribosylamine-glycine ligase activity"/>
    <property type="evidence" value="ECO:0007669"/>
    <property type="project" value="UniProtKB-EC"/>
</dbReference>
<protein>
    <submittedName>
        <fullName evidence="6">Phosphoribosylglycineamide synthetase</fullName>
        <ecNumber evidence="6">6.3.4.13</ecNumber>
    </submittedName>
</protein>
<dbReference type="GO" id="GO:0046872">
    <property type="term" value="F:metal ion binding"/>
    <property type="evidence" value="ECO:0007669"/>
    <property type="project" value="InterPro"/>
</dbReference>
<evidence type="ECO:0000256" key="2">
    <source>
        <dbReference type="ARBA" id="ARBA00022741"/>
    </source>
</evidence>
<dbReference type="EMBL" id="UFZQ01000001">
    <property type="protein sequence ID" value="STE89385.1"/>
    <property type="molecule type" value="Genomic_DNA"/>
</dbReference>
<dbReference type="GO" id="GO:0005524">
    <property type="term" value="F:ATP binding"/>
    <property type="evidence" value="ECO:0007669"/>
    <property type="project" value="UniProtKB-UniRule"/>
</dbReference>
<keyword evidence="2 4" id="KW-0547">Nucleotide-binding</keyword>
<dbReference type="InterPro" id="IPR020561">
    <property type="entry name" value="PRibGlycinamid_synth_ATP-grasp"/>
</dbReference>
<evidence type="ECO:0000313" key="7">
    <source>
        <dbReference type="Proteomes" id="UP000255460"/>
    </source>
</evidence>
<dbReference type="AlphaFoldDB" id="A0A376L3G9"/>
<dbReference type="GO" id="GO:0009113">
    <property type="term" value="P:purine nucleobase biosynthetic process"/>
    <property type="evidence" value="ECO:0007669"/>
    <property type="project" value="InterPro"/>
</dbReference>
<evidence type="ECO:0000259" key="5">
    <source>
        <dbReference type="PROSITE" id="PS50975"/>
    </source>
</evidence>
<evidence type="ECO:0000256" key="4">
    <source>
        <dbReference type="PROSITE-ProRule" id="PRU00409"/>
    </source>
</evidence>
<reference evidence="6 7" key="1">
    <citation type="submission" date="2018-06" db="EMBL/GenBank/DDBJ databases">
        <authorList>
            <consortium name="Pathogen Informatics"/>
            <person name="Doyle S."/>
        </authorList>
    </citation>
    <scope>NUCLEOTIDE SEQUENCE [LARGE SCALE GENOMIC DNA]</scope>
    <source>
        <strain evidence="6 7">NCTC10418</strain>
    </source>
</reference>
<evidence type="ECO:0000256" key="1">
    <source>
        <dbReference type="ARBA" id="ARBA00022598"/>
    </source>
</evidence>
<proteinExistence type="predicted"/>
<keyword evidence="1 6" id="KW-0436">Ligase</keyword>
<dbReference type="Pfam" id="PF01071">
    <property type="entry name" value="GARS_A"/>
    <property type="match status" value="1"/>
</dbReference>
<feature type="domain" description="ATP-grasp" evidence="5">
    <location>
        <begin position="13"/>
        <end position="69"/>
    </location>
</feature>
<dbReference type="InterPro" id="IPR011761">
    <property type="entry name" value="ATP-grasp"/>
</dbReference>
<gene>
    <name evidence="6" type="primary">purD_1</name>
    <name evidence="6" type="ORF">NCTC10418_07117</name>
</gene>
<dbReference type="InterPro" id="IPR013815">
    <property type="entry name" value="ATP_grasp_subdomain_1"/>
</dbReference>
<dbReference type="Gene3D" id="3.30.1490.20">
    <property type="entry name" value="ATP-grasp fold, A domain"/>
    <property type="match status" value="1"/>
</dbReference>
<dbReference type="SUPFAM" id="SSF56059">
    <property type="entry name" value="Glutathione synthetase ATP-binding domain-like"/>
    <property type="match status" value="1"/>
</dbReference>
<dbReference type="EC" id="6.3.4.13" evidence="6"/>
<evidence type="ECO:0000313" key="6">
    <source>
        <dbReference type="EMBL" id="STE89385.1"/>
    </source>
</evidence>
<organism evidence="6 7">
    <name type="scientific">Escherichia coli</name>
    <dbReference type="NCBI Taxonomy" id="562"/>
    <lineage>
        <taxon>Bacteria</taxon>
        <taxon>Pseudomonadati</taxon>
        <taxon>Pseudomonadota</taxon>
        <taxon>Gammaproteobacteria</taxon>
        <taxon>Enterobacterales</taxon>
        <taxon>Enterobacteriaceae</taxon>
        <taxon>Escherichia</taxon>
    </lineage>
</organism>